<name>A0A562WU95_9BACT</name>
<dbReference type="EC" id="4.1.99.22" evidence="1 12"/>
<dbReference type="SMART" id="SM00729">
    <property type="entry name" value="Elp3"/>
    <property type="match status" value="1"/>
</dbReference>
<keyword evidence="8 12" id="KW-0342">GTP-binding</keyword>
<feature type="binding site" evidence="12">
    <location>
        <begin position="258"/>
        <end position="260"/>
    </location>
    <ligand>
        <name>GTP</name>
        <dbReference type="ChEBI" id="CHEBI:37565"/>
    </ligand>
</feature>
<keyword evidence="5 12" id="KW-0547">Nucleotide-binding</keyword>
<comment type="pathway">
    <text evidence="12">Cofactor biosynthesis; molybdopterin biosynthesis.</text>
</comment>
<dbReference type="EMBL" id="VLLN01000002">
    <property type="protein sequence ID" value="TWJ33073.1"/>
    <property type="molecule type" value="Genomic_DNA"/>
</dbReference>
<dbReference type="SFLD" id="SFLDS00029">
    <property type="entry name" value="Radical_SAM"/>
    <property type="match status" value="1"/>
</dbReference>
<evidence type="ECO:0000256" key="8">
    <source>
        <dbReference type="ARBA" id="ARBA00023134"/>
    </source>
</evidence>
<dbReference type="GO" id="GO:0006777">
    <property type="term" value="P:Mo-molybdopterin cofactor biosynthetic process"/>
    <property type="evidence" value="ECO:0007669"/>
    <property type="project" value="UniProtKB-UniRule"/>
</dbReference>
<dbReference type="Gene3D" id="3.20.20.70">
    <property type="entry name" value="Aldolase class I"/>
    <property type="match status" value="1"/>
</dbReference>
<dbReference type="CDD" id="cd21117">
    <property type="entry name" value="Twitch_MoaA"/>
    <property type="match status" value="1"/>
</dbReference>
<evidence type="ECO:0000313" key="14">
    <source>
        <dbReference type="EMBL" id="TWJ33073.1"/>
    </source>
</evidence>
<dbReference type="PROSITE" id="PS51918">
    <property type="entry name" value="RADICAL_SAM"/>
    <property type="match status" value="1"/>
</dbReference>
<keyword evidence="15" id="KW-1185">Reference proteome</keyword>
<comment type="cofactor">
    <cofactor evidence="12">
        <name>[4Fe-4S] cluster</name>
        <dbReference type="ChEBI" id="CHEBI:49883"/>
    </cofactor>
    <text evidence="12">Binds 2 [4Fe-4S] clusters. Binds 1 [4Fe-4S] cluster coordinated with 3 cysteines and an exchangeable S-adenosyl-L-methionine and 1 [4Fe-4S] cluster coordinated with 3 cysteines and the GTP-derived substrate.</text>
</comment>
<dbReference type="InterPro" id="IPR050105">
    <property type="entry name" value="MoCo_biosynth_MoaA/MoaC"/>
</dbReference>
<feature type="binding site" evidence="12">
    <location>
        <position position="156"/>
    </location>
    <ligand>
        <name>GTP</name>
        <dbReference type="ChEBI" id="CHEBI:37565"/>
    </ligand>
</feature>
<evidence type="ECO:0000256" key="10">
    <source>
        <dbReference type="ARBA" id="ARBA00023239"/>
    </source>
</evidence>
<dbReference type="SUPFAM" id="SSF102114">
    <property type="entry name" value="Radical SAM enzymes"/>
    <property type="match status" value="1"/>
</dbReference>
<feature type="binding site" evidence="12">
    <location>
        <position position="69"/>
    </location>
    <ligand>
        <name>S-adenosyl-L-methionine</name>
        <dbReference type="ChEBI" id="CHEBI:59789"/>
    </ligand>
</feature>
<dbReference type="NCBIfam" id="TIGR02666">
    <property type="entry name" value="moaA"/>
    <property type="match status" value="1"/>
</dbReference>
<dbReference type="InterPro" id="IPR007197">
    <property type="entry name" value="rSAM"/>
</dbReference>
<dbReference type="GO" id="GO:0051539">
    <property type="term" value="F:4 iron, 4 sulfur cluster binding"/>
    <property type="evidence" value="ECO:0007669"/>
    <property type="project" value="UniProtKB-UniRule"/>
</dbReference>
<evidence type="ECO:0000259" key="13">
    <source>
        <dbReference type="PROSITE" id="PS51918"/>
    </source>
</evidence>
<accession>A0A562WU95</accession>
<dbReference type="UniPathway" id="UPA00344"/>
<dbReference type="InterPro" id="IPR010505">
    <property type="entry name" value="MoaA_twitch"/>
</dbReference>
<keyword evidence="7 12" id="KW-0411">Iron-sulfur</keyword>
<dbReference type="GO" id="GO:0046872">
    <property type="term" value="F:metal ion binding"/>
    <property type="evidence" value="ECO:0007669"/>
    <property type="project" value="UniProtKB-KW"/>
</dbReference>
<feature type="binding site" evidence="12">
    <location>
        <position position="15"/>
    </location>
    <ligand>
        <name>GTP</name>
        <dbReference type="ChEBI" id="CHEBI:37565"/>
    </ligand>
</feature>
<comment type="function">
    <text evidence="12">Catalyzes the cyclization of GTP to (8S)-3',8-cyclo-7,8-dihydroguanosine 5'-triphosphate.</text>
</comment>
<feature type="binding site" evidence="12">
    <location>
        <position position="270"/>
    </location>
    <ligand>
        <name>[4Fe-4S] cluster</name>
        <dbReference type="ChEBI" id="CHEBI:49883"/>
        <label>2</label>
        <note>4Fe-4S-substrate</note>
    </ligand>
</feature>
<dbReference type="InterPro" id="IPR040064">
    <property type="entry name" value="MoaA-like"/>
</dbReference>
<feature type="binding site" evidence="12">
    <location>
        <position position="96"/>
    </location>
    <ligand>
        <name>GTP</name>
        <dbReference type="ChEBI" id="CHEBI:37565"/>
    </ligand>
</feature>
<keyword evidence="4 12" id="KW-0479">Metal-binding</keyword>
<feature type="binding site" evidence="12">
    <location>
        <position position="26"/>
    </location>
    <ligand>
        <name>[4Fe-4S] cluster</name>
        <dbReference type="ChEBI" id="CHEBI:49883"/>
        <label>1</label>
        <note>4Fe-4S-S-AdoMet</note>
    </ligand>
</feature>
<feature type="binding site" evidence="12">
    <location>
        <position position="28"/>
    </location>
    <ligand>
        <name>S-adenosyl-L-methionine</name>
        <dbReference type="ChEBI" id="CHEBI:59789"/>
    </ligand>
</feature>
<comment type="subunit">
    <text evidence="12">Monomer and homodimer.</text>
</comment>
<dbReference type="SFLD" id="SFLDG01383">
    <property type="entry name" value="cyclic_pyranopterin_phosphate"/>
    <property type="match status" value="1"/>
</dbReference>
<keyword evidence="3 12" id="KW-0949">S-adenosyl-L-methionine</keyword>
<dbReference type="GO" id="GO:0061799">
    <property type="term" value="F:cyclic pyranopterin monophosphate synthase activity"/>
    <property type="evidence" value="ECO:0007669"/>
    <property type="project" value="TreeGrafter"/>
</dbReference>
<evidence type="ECO:0000256" key="2">
    <source>
        <dbReference type="ARBA" id="ARBA00022485"/>
    </source>
</evidence>
<gene>
    <name evidence="12" type="primary">moaA</name>
    <name evidence="14" type="ORF">JN12_00485</name>
</gene>
<keyword evidence="9 12" id="KW-0501">Molybdenum cofactor biosynthesis</keyword>
<feature type="binding site" evidence="12">
    <location>
        <position position="256"/>
    </location>
    <ligand>
        <name>[4Fe-4S] cluster</name>
        <dbReference type="ChEBI" id="CHEBI:49883"/>
        <label>2</label>
        <note>4Fe-4S-substrate</note>
    </ligand>
</feature>
<dbReference type="Pfam" id="PF06463">
    <property type="entry name" value="Mob_synth_C"/>
    <property type="match status" value="1"/>
</dbReference>
<reference evidence="14 15" key="1">
    <citation type="submission" date="2019-07" db="EMBL/GenBank/DDBJ databases">
        <title>Genomic Encyclopedia of Archaeal and Bacterial Type Strains, Phase II (KMG-II): from individual species to whole genera.</title>
        <authorList>
            <person name="Goeker M."/>
        </authorList>
    </citation>
    <scope>NUCLEOTIDE SEQUENCE [LARGE SCALE GENOMIC DNA]</scope>
    <source>
        <strain evidence="14 15">ATCC BAA-1139</strain>
    </source>
</reference>
<evidence type="ECO:0000256" key="3">
    <source>
        <dbReference type="ARBA" id="ARBA00022691"/>
    </source>
</evidence>
<feature type="domain" description="Radical SAM core" evidence="13">
    <location>
        <begin position="6"/>
        <end position="229"/>
    </location>
</feature>
<dbReference type="RefSeq" id="WP_145017728.1">
    <property type="nucleotide sequence ID" value="NZ_VLLN01000002.1"/>
</dbReference>
<dbReference type="Pfam" id="PF04055">
    <property type="entry name" value="Radical_SAM"/>
    <property type="match status" value="1"/>
</dbReference>
<keyword evidence="6 12" id="KW-0408">Iron</keyword>
<evidence type="ECO:0000256" key="6">
    <source>
        <dbReference type="ARBA" id="ARBA00023004"/>
    </source>
</evidence>
<evidence type="ECO:0000256" key="4">
    <source>
        <dbReference type="ARBA" id="ARBA00022723"/>
    </source>
</evidence>
<evidence type="ECO:0000256" key="11">
    <source>
        <dbReference type="ARBA" id="ARBA00048697"/>
    </source>
</evidence>
<keyword evidence="10 12" id="KW-0456">Lyase</keyword>
<evidence type="ECO:0000256" key="9">
    <source>
        <dbReference type="ARBA" id="ARBA00023150"/>
    </source>
</evidence>
<dbReference type="Proteomes" id="UP000319449">
    <property type="component" value="Unassembled WGS sequence"/>
</dbReference>
<dbReference type="InterPro" id="IPR000385">
    <property type="entry name" value="MoaA_NifB_PqqE_Fe-S-bd_CS"/>
</dbReference>
<feature type="binding site" evidence="12">
    <location>
        <position position="190"/>
    </location>
    <ligand>
        <name>S-adenosyl-L-methionine</name>
        <dbReference type="ChEBI" id="CHEBI:59789"/>
    </ligand>
</feature>
<dbReference type="InterPro" id="IPR006638">
    <property type="entry name" value="Elp3/MiaA/NifB-like_rSAM"/>
</dbReference>
<feature type="binding site" evidence="12">
    <location>
        <position position="120"/>
    </location>
    <ligand>
        <name>S-adenosyl-L-methionine</name>
        <dbReference type="ChEBI" id="CHEBI:59789"/>
    </ligand>
</feature>
<dbReference type="GO" id="GO:1904047">
    <property type="term" value="F:S-adenosyl-L-methionine binding"/>
    <property type="evidence" value="ECO:0007669"/>
    <property type="project" value="UniProtKB-UniRule"/>
</dbReference>
<dbReference type="GO" id="GO:0061798">
    <property type="term" value="F:GTP 3',8'-cyclase activity"/>
    <property type="evidence" value="ECO:0007669"/>
    <property type="project" value="UniProtKB-UniRule"/>
</dbReference>
<dbReference type="InterPro" id="IPR058240">
    <property type="entry name" value="rSAM_sf"/>
</dbReference>
<comment type="similarity">
    <text evidence="12">Belongs to the radical SAM superfamily. MoaA family.</text>
</comment>
<feature type="binding site" evidence="12">
    <location>
        <position position="29"/>
    </location>
    <ligand>
        <name>[4Fe-4S] cluster</name>
        <dbReference type="ChEBI" id="CHEBI:49883"/>
        <label>1</label>
        <note>4Fe-4S-S-AdoMet</note>
    </ligand>
</feature>
<feature type="binding site" evidence="12">
    <location>
        <position position="253"/>
    </location>
    <ligand>
        <name>[4Fe-4S] cluster</name>
        <dbReference type="ChEBI" id="CHEBI:49883"/>
        <label>2</label>
        <note>4Fe-4S-substrate</note>
    </ligand>
</feature>
<dbReference type="CDD" id="cd01335">
    <property type="entry name" value="Radical_SAM"/>
    <property type="match status" value="1"/>
</dbReference>
<comment type="caution">
    <text evidence="14">The sequence shown here is derived from an EMBL/GenBank/DDBJ whole genome shotgun (WGS) entry which is preliminary data.</text>
</comment>
<keyword evidence="2 12" id="KW-0004">4Fe-4S</keyword>
<dbReference type="InterPro" id="IPR013785">
    <property type="entry name" value="Aldolase_TIM"/>
</dbReference>
<evidence type="ECO:0000256" key="1">
    <source>
        <dbReference type="ARBA" id="ARBA00012167"/>
    </source>
</evidence>
<sequence length="325" mass="35784">MRLIDSFGRKINYLRLSVTDRCNLRCSYCMPHEGIHKRPHAEVLNYEELFTIARASVEIGIEKIRITGGEPLVRRDIIPFLSRLAAIPGLKQLVLTTNGVLLDEMAVPLRDAGVQRLNISLDSFRPEIFSRITRRGDLARVLTGIKAAEAAGFPIKLNAVVMRGINDDELLDFAALTLERPVKVRFIEYMPTIKEPGWQKLVVPGEEIISRVSARYPLSQLAQGELSGPAREFSIDGAKGTVGIITPLSSHFCGECNRIRVTSAGMARSCLFSDSETDLKPYLADSDPTRLTEALRSIVGAKPGSHRLSLDESDHSAFTMAAIGG</sequence>
<evidence type="ECO:0000256" key="7">
    <source>
        <dbReference type="ARBA" id="ARBA00023014"/>
    </source>
</evidence>
<comment type="catalytic activity">
    <reaction evidence="11 12">
        <text>GTP + AH2 + S-adenosyl-L-methionine = (8S)-3',8-cyclo-7,8-dihydroguanosine 5'-triphosphate + 5'-deoxyadenosine + L-methionine + A + H(+)</text>
        <dbReference type="Rhea" id="RHEA:49576"/>
        <dbReference type="ChEBI" id="CHEBI:13193"/>
        <dbReference type="ChEBI" id="CHEBI:15378"/>
        <dbReference type="ChEBI" id="CHEBI:17319"/>
        <dbReference type="ChEBI" id="CHEBI:17499"/>
        <dbReference type="ChEBI" id="CHEBI:37565"/>
        <dbReference type="ChEBI" id="CHEBI:57844"/>
        <dbReference type="ChEBI" id="CHEBI:59789"/>
        <dbReference type="ChEBI" id="CHEBI:131766"/>
        <dbReference type="EC" id="4.1.99.22"/>
    </reaction>
</comment>
<dbReference type="SFLD" id="SFLDG01386">
    <property type="entry name" value="main_SPASM_domain-containing"/>
    <property type="match status" value="1"/>
</dbReference>
<evidence type="ECO:0000313" key="15">
    <source>
        <dbReference type="Proteomes" id="UP000319449"/>
    </source>
</evidence>
<evidence type="ECO:0000256" key="12">
    <source>
        <dbReference type="HAMAP-Rule" id="MF_01225"/>
    </source>
</evidence>
<dbReference type="PROSITE" id="PS01305">
    <property type="entry name" value="MOAA_NIFB_PQQE"/>
    <property type="match status" value="1"/>
</dbReference>
<dbReference type="InterPro" id="IPR013483">
    <property type="entry name" value="MoaA"/>
</dbReference>
<protein>
    <recommendedName>
        <fullName evidence="1 12">GTP 3',8-cyclase</fullName>
        <ecNumber evidence="1 12">4.1.99.22</ecNumber>
    </recommendedName>
    <alternativeName>
        <fullName evidence="12">Molybdenum cofactor biosynthesis protein A</fullName>
    </alternativeName>
</protein>
<dbReference type="HAMAP" id="MF_01225_B">
    <property type="entry name" value="MoaA_B"/>
    <property type="match status" value="1"/>
</dbReference>
<dbReference type="GO" id="GO:0005525">
    <property type="term" value="F:GTP binding"/>
    <property type="evidence" value="ECO:0007669"/>
    <property type="project" value="UniProtKB-UniRule"/>
</dbReference>
<organism evidence="14 15">
    <name type="scientific">Geobacter argillaceus</name>
    <dbReference type="NCBI Taxonomy" id="345631"/>
    <lineage>
        <taxon>Bacteria</taxon>
        <taxon>Pseudomonadati</taxon>
        <taxon>Thermodesulfobacteriota</taxon>
        <taxon>Desulfuromonadia</taxon>
        <taxon>Geobacterales</taxon>
        <taxon>Geobacteraceae</taxon>
        <taxon>Geobacter</taxon>
    </lineage>
</organism>
<dbReference type="OrthoDB" id="9763993at2"/>
<dbReference type="SFLD" id="SFLDG01067">
    <property type="entry name" value="SPASM/twitch_domain_containing"/>
    <property type="match status" value="1"/>
</dbReference>
<feature type="binding site" evidence="12">
    <location>
        <position position="65"/>
    </location>
    <ligand>
        <name>GTP</name>
        <dbReference type="ChEBI" id="CHEBI:37565"/>
    </ligand>
</feature>
<proteinExistence type="inferred from homology"/>
<dbReference type="PANTHER" id="PTHR22960:SF0">
    <property type="entry name" value="MOLYBDENUM COFACTOR BIOSYNTHESIS PROTEIN 1"/>
    <property type="match status" value="1"/>
</dbReference>
<feature type="binding site" evidence="12">
    <location>
        <position position="22"/>
    </location>
    <ligand>
        <name>[4Fe-4S] cluster</name>
        <dbReference type="ChEBI" id="CHEBI:49883"/>
        <label>1</label>
        <note>4Fe-4S-S-AdoMet</note>
    </ligand>
</feature>
<evidence type="ECO:0000256" key="5">
    <source>
        <dbReference type="ARBA" id="ARBA00022741"/>
    </source>
</evidence>
<dbReference type="PANTHER" id="PTHR22960">
    <property type="entry name" value="MOLYBDOPTERIN COFACTOR SYNTHESIS PROTEIN A"/>
    <property type="match status" value="1"/>
</dbReference>
<dbReference type="AlphaFoldDB" id="A0A562WU95"/>